<organism evidence="1 2">
    <name type="scientific">Psilocybe cf. subviscida</name>
    <dbReference type="NCBI Taxonomy" id="2480587"/>
    <lineage>
        <taxon>Eukaryota</taxon>
        <taxon>Fungi</taxon>
        <taxon>Dikarya</taxon>
        <taxon>Basidiomycota</taxon>
        <taxon>Agaricomycotina</taxon>
        <taxon>Agaricomycetes</taxon>
        <taxon>Agaricomycetidae</taxon>
        <taxon>Agaricales</taxon>
        <taxon>Agaricineae</taxon>
        <taxon>Strophariaceae</taxon>
        <taxon>Psilocybe</taxon>
    </lineage>
</organism>
<dbReference type="EMBL" id="JAACJJ010000014">
    <property type="protein sequence ID" value="KAF5326967.1"/>
    <property type="molecule type" value="Genomic_DNA"/>
</dbReference>
<dbReference type="AlphaFoldDB" id="A0A8H5F821"/>
<dbReference type="Proteomes" id="UP000567179">
    <property type="component" value="Unassembled WGS sequence"/>
</dbReference>
<reference evidence="1 2" key="1">
    <citation type="journal article" date="2020" name="ISME J.">
        <title>Uncovering the hidden diversity of litter-decomposition mechanisms in mushroom-forming fungi.</title>
        <authorList>
            <person name="Floudas D."/>
            <person name="Bentzer J."/>
            <person name="Ahren D."/>
            <person name="Johansson T."/>
            <person name="Persson P."/>
            <person name="Tunlid A."/>
        </authorList>
    </citation>
    <scope>NUCLEOTIDE SEQUENCE [LARGE SCALE GENOMIC DNA]</scope>
    <source>
        <strain evidence="1 2">CBS 101986</strain>
    </source>
</reference>
<keyword evidence="2" id="KW-1185">Reference proteome</keyword>
<comment type="caution">
    <text evidence="1">The sequence shown here is derived from an EMBL/GenBank/DDBJ whole genome shotgun (WGS) entry which is preliminary data.</text>
</comment>
<dbReference type="SUPFAM" id="SSF52047">
    <property type="entry name" value="RNI-like"/>
    <property type="match status" value="1"/>
</dbReference>
<gene>
    <name evidence="1" type="ORF">D9619_004109</name>
</gene>
<evidence type="ECO:0000313" key="2">
    <source>
        <dbReference type="Proteomes" id="UP000567179"/>
    </source>
</evidence>
<protein>
    <submittedName>
        <fullName evidence="1">Uncharacterized protein</fullName>
    </submittedName>
</protein>
<sequence>MQPSLPLEIVGQIVDLLFAEGITRNSEPCSSTFQTLLFSTRALRLCALRILCRAVVVDCDDDKPNDKLRDILIPGTPNPRLGSIAPFIQSLQINLCNCTSAGLGEVSVLLDVIVKQCPLQTLILEGTCYDGSYWNDGVNWTDLPSTIRGGIGALLQMPMLRSLEVASISNLCTDLFGENHRLESLVMKFSEILGSPALTNLKRIVACDLAQDQIDGVRNICYNARHTLEELEIDDDFWDIEAIRRISNSYSVTDSLHLHSFSKLKKFTYFHNYRALSDDPLCPRILLFQVKGVVPELRSLHLCVRMDRVYNNRAWSATAAISRVVDPNWVALDSHLTSTDFPNLREVHLALQQNVDFAYRDYDLDADGTPCRVATKLALQEKIAASLYHSFPRLKASTNVKLTIESIVTVE</sequence>
<name>A0A8H5F821_9AGAR</name>
<accession>A0A8H5F821</accession>
<evidence type="ECO:0000313" key="1">
    <source>
        <dbReference type="EMBL" id="KAF5326967.1"/>
    </source>
</evidence>
<proteinExistence type="predicted"/>